<protein>
    <recommendedName>
        <fullName evidence="7">NH(3)-dependent NAD(+) synthetase</fullName>
        <ecNumber evidence="7">6.3.1.5</ecNumber>
    </recommendedName>
</protein>
<evidence type="ECO:0000256" key="5">
    <source>
        <dbReference type="ARBA" id="ARBA00023027"/>
    </source>
</evidence>
<name>A0A0G7ZN05_9MOLU</name>
<feature type="domain" description="NAD/GMP synthase" evidence="8">
    <location>
        <begin position="8"/>
        <end position="234"/>
    </location>
</feature>
<dbReference type="Gene3D" id="3.40.50.620">
    <property type="entry name" value="HUPs"/>
    <property type="match status" value="1"/>
</dbReference>
<dbReference type="GO" id="GO:0008795">
    <property type="term" value="F:NAD+ synthase activity"/>
    <property type="evidence" value="ECO:0007669"/>
    <property type="project" value="UniProtKB-EC"/>
</dbReference>
<sequence>MKITEKTINQIRDWIKNETERAHANGVCIAISGGIDSAVCAGLAKLAFPNNTDGIFFDIDSSPQSLDNFKSIVKSLNINHKIINLKNSFNSILKDLNFIKENDLVAQGNIKSRLRMNALYAYANIKNYLVIGTSNYSEIYLGYFTKWGDGAADIYPIAKFKKSEIYQLASFFNLDQKVIIQKPTADLWCGQTDEKELGFKYSDLERYFANDANLDQKIIKKINTCHKNSEHKRSANLNSFNF</sequence>
<evidence type="ECO:0000256" key="4">
    <source>
        <dbReference type="ARBA" id="ARBA00022840"/>
    </source>
</evidence>
<dbReference type="CDD" id="cd00553">
    <property type="entry name" value="NAD_synthase"/>
    <property type="match status" value="1"/>
</dbReference>
<keyword evidence="2 6" id="KW-0436">Ligase</keyword>
<comment type="similarity">
    <text evidence="6">Belongs to the NAD synthetase family.</text>
</comment>
<dbReference type="InterPro" id="IPR022310">
    <property type="entry name" value="NAD/GMP_synthase"/>
</dbReference>
<dbReference type="Pfam" id="PF02540">
    <property type="entry name" value="NAD_synthase"/>
    <property type="match status" value="1"/>
</dbReference>
<dbReference type="InterPro" id="IPR014729">
    <property type="entry name" value="Rossmann-like_a/b/a_fold"/>
</dbReference>
<dbReference type="GO" id="GO:0004359">
    <property type="term" value="F:glutaminase activity"/>
    <property type="evidence" value="ECO:0007669"/>
    <property type="project" value="InterPro"/>
</dbReference>
<comment type="pathway">
    <text evidence="1">Cofactor biosynthesis; NAD(+) biosynthesis.</text>
</comment>
<dbReference type="EMBL" id="CWGI01000001">
    <property type="protein sequence ID" value="CRX36849.1"/>
    <property type="molecule type" value="Genomic_DNA"/>
</dbReference>
<dbReference type="NCBIfam" id="TIGR00552">
    <property type="entry name" value="nadE"/>
    <property type="match status" value="1"/>
</dbReference>
<dbReference type="GO" id="GO:0003952">
    <property type="term" value="F:NAD+ synthase (glutamine-hydrolyzing) activity"/>
    <property type="evidence" value="ECO:0007669"/>
    <property type="project" value="InterPro"/>
</dbReference>
<dbReference type="InterPro" id="IPR003694">
    <property type="entry name" value="NAD_synthase"/>
</dbReference>
<dbReference type="EC" id="6.3.1.5" evidence="7"/>
<dbReference type="GO" id="GO:0005737">
    <property type="term" value="C:cytoplasm"/>
    <property type="evidence" value="ECO:0007669"/>
    <property type="project" value="InterPro"/>
</dbReference>
<dbReference type="PANTHER" id="PTHR23090">
    <property type="entry name" value="NH 3 /GLUTAMINE-DEPENDENT NAD + SYNTHETASE"/>
    <property type="match status" value="1"/>
</dbReference>
<dbReference type="GO" id="GO:0009435">
    <property type="term" value="P:NAD+ biosynthetic process"/>
    <property type="evidence" value="ECO:0007669"/>
    <property type="project" value="UniProtKB-UniPathway"/>
</dbReference>
<dbReference type="GO" id="GO:0005524">
    <property type="term" value="F:ATP binding"/>
    <property type="evidence" value="ECO:0007669"/>
    <property type="project" value="UniProtKB-KW"/>
</dbReference>
<keyword evidence="3 6" id="KW-0547">Nucleotide-binding</keyword>
<dbReference type="Proteomes" id="UP000242141">
    <property type="component" value="Unassembled WGS sequence"/>
</dbReference>
<evidence type="ECO:0000259" key="8">
    <source>
        <dbReference type="Pfam" id="PF02540"/>
    </source>
</evidence>
<evidence type="ECO:0000256" key="6">
    <source>
        <dbReference type="RuleBase" id="RU003811"/>
    </source>
</evidence>
<evidence type="ECO:0000256" key="3">
    <source>
        <dbReference type="ARBA" id="ARBA00022741"/>
    </source>
</evidence>
<keyword evidence="4 6" id="KW-0067">ATP-binding</keyword>
<proteinExistence type="inferred from homology"/>
<keyword evidence="5 6" id="KW-0520">NAD</keyword>
<evidence type="ECO:0000256" key="1">
    <source>
        <dbReference type="ARBA" id="ARBA00004790"/>
    </source>
</evidence>
<comment type="catalytic activity">
    <reaction evidence="7">
        <text>deamido-NAD(+) + NH4(+) + ATP = AMP + diphosphate + NAD(+) + H(+)</text>
        <dbReference type="Rhea" id="RHEA:21188"/>
        <dbReference type="ChEBI" id="CHEBI:15378"/>
        <dbReference type="ChEBI" id="CHEBI:28938"/>
        <dbReference type="ChEBI" id="CHEBI:30616"/>
        <dbReference type="ChEBI" id="CHEBI:33019"/>
        <dbReference type="ChEBI" id="CHEBI:57540"/>
        <dbReference type="ChEBI" id="CHEBI:58437"/>
        <dbReference type="ChEBI" id="CHEBI:456215"/>
        <dbReference type="EC" id="6.3.1.5"/>
    </reaction>
</comment>
<dbReference type="PANTHER" id="PTHR23090:SF9">
    <property type="entry name" value="GLUTAMINE-DEPENDENT NAD(+) SYNTHETASE"/>
    <property type="match status" value="1"/>
</dbReference>
<dbReference type="AlphaFoldDB" id="A0A0G7ZN05"/>
<evidence type="ECO:0000256" key="2">
    <source>
        <dbReference type="ARBA" id="ARBA00022598"/>
    </source>
</evidence>
<organism evidence="9 10">
    <name type="scientific">Candidatus Hepatoplasma crinochetorum</name>
    <dbReference type="NCBI Taxonomy" id="295596"/>
    <lineage>
        <taxon>Bacteria</taxon>
        <taxon>Bacillati</taxon>
        <taxon>Mycoplasmatota</taxon>
        <taxon>Mollicutes</taxon>
        <taxon>Candidatus Hepatoplasmataceae</taxon>
        <taxon>Candidatus Hepatoplasma</taxon>
    </lineage>
</organism>
<gene>
    <name evidence="9" type="ORF">HEPPS_00480</name>
</gene>
<reference evidence="10" key="1">
    <citation type="submission" date="2015-05" db="EMBL/GenBank/DDBJ databases">
        <authorList>
            <person name="Collingro A."/>
        </authorList>
    </citation>
    <scope>NUCLEOTIDE SEQUENCE [LARGE SCALE GENOMIC DNA]</scope>
    <source>
        <strain evidence="10">Ps</strain>
    </source>
</reference>
<evidence type="ECO:0000313" key="10">
    <source>
        <dbReference type="Proteomes" id="UP000242141"/>
    </source>
</evidence>
<evidence type="ECO:0000313" key="9">
    <source>
        <dbReference type="EMBL" id="CRX36849.1"/>
    </source>
</evidence>
<evidence type="ECO:0000256" key="7">
    <source>
        <dbReference type="RuleBase" id="RU003812"/>
    </source>
</evidence>
<accession>A0A0G7ZN05</accession>
<dbReference type="UniPathway" id="UPA00253"/>
<dbReference type="SUPFAM" id="SSF52402">
    <property type="entry name" value="Adenine nucleotide alpha hydrolases-like"/>
    <property type="match status" value="1"/>
</dbReference>
<keyword evidence="10" id="KW-1185">Reference proteome</keyword>